<feature type="binding site" evidence="8">
    <location>
        <begin position="204"/>
        <end position="208"/>
    </location>
    <ligand>
        <name>substrate</name>
    </ligand>
</feature>
<feature type="binding site" evidence="8">
    <location>
        <position position="94"/>
    </location>
    <ligand>
        <name>substrate</name>
    </ligand>
</feature>
<gene>
    <name evidence="8" type="primary">glyQS</name>
    <name evidence="10" type="ORF">A2Y82_01445</name>
</gene>
<dbReference type="PANTHER" id="PTHR10745">
    <property type="entry name" value="GLYCYL-TRNA SYNTHETASE/DNA POLYMERASE SUBUNIT GAMMA-2"/>
    <property type="match status" value="1"/>
</dbReference>
<dbReference type="CDD" id="cd00774">
    <property type="entry name" value="GlyRS-like_core"/>
    <property type="match status" value="1"/>
</dbReference>
<feature type="binding site" evidence="8">
    <location>
        <begin position="274"/>
        <end position="275"/>
    </location>
    <ligand>
        <name>ATP</name>
        <dbReference type="ChEBI" id="CHEBI:30616"/>
    </ligand>
</feature>
<comment type="subunit">
    <text evidence="8">Homodimer.</text>
</comment>
<dbReference type="GO" id="GO:0015966">
    <property type="term" value="P:diadenosine tetraphosphate biosynthetic process"/>
    <property type="evidence" value="ECO:0007669"/>
    <property type="project" value="UniProtKB-ARBA"/>
</dbReference>
<dbReference type="InterPro" id="IPR036621">
    <property type="entry name" value="Anticodon-bd_dom_sf"/>
</dbReference>
<evidence type="ECO:0000313" key="11">
    <source>
        <dbReference type="Proteomes" id="UP000176498"/>
    </source>
</evidence>
<dbReference type="InterPro" id="IPR002315">
    <property type="entry name" value="tRNA-synt_gly"/>
</dbReference>
<feature type="binding site" evidence="8">
    <location>
        <begin position="314"/>
        <end position="318"/>
    </location>
    <ligand>
        <name>substrate</name>
    </ligand>
</feature>
<evidence type="ECO:0000256" key="6">
    <source>
        <dbReference type="ARBA" id="ARBA00022917"/>
    </source>
</evidence>
<dbReference type="GO" id="GO:0004081">
    <property type="term" value="F:bis(5'-nucleosyl)-tetraphosphatase (asymmetrical) activity"/>
    <property type="evidence" value="ECO:0007669"/>
    <property type="project" value="UniProtKB-ARBA"/>
</dbReference>
<dbReference type="PANTHER" id="PTHR10745:SF8">
    <property type="entry name" value="DNA POLYMERASE SUBUNIT GAMMA-2, MITOCHONDRIAL"/>
    <property type="match status" value="1"/>
</dbReference>
<feature type="binding site" evidence="8">
    <location>
        <begin position="189"/>
        <end position="191"/>
    </location>
    <ligand>
        <name>ATP</name>
        <dbReference type="ChEBI" id="CHEBI:30616"/>
    </ligand>
</feature>
<dbReference type="InterPro" id="IPR004154">
    <property type="entry name" value="Anticodon-bd"/>
</dbReference>
<feature type="binding site" evidence="8">
    <location>
        <begin position="199"/>
        <end position="204"/>
    </location>
    <ligand>
        <name>ATP</name>
        <dbReference type="ChEBI" id="CHEBI:30616"/>
    </ligand>
</feature>
<evidence type="ECO:0000256" key="3">
    <source>
        <dbReference type="ARBA" id="ARBA00022598"/>
    </source>
</evidence>
<feature type="domain" description="Aminoacyl-transfer RNA synthetases class-II family profile" evidence="9">
    <location>
        <begin position="2"/>
        <end position="360"/>
    </location>
</feature>
<dbReference type="Gene3D" id="3.40.50.800">
    <property type="entry name" value="Anticodon-binding domain"/>
    <property type="match status" value="1"/>
</dbReference>
<feature type="binding site" evidence="8">
    <location>
        <position position="157"/>
    </location>
    <ligand>
        <name>substrate</name>
    </ligand>
</feature>
<dbReference type="NCBIfam" id="NF003211">
    <property type="entry name" value="PRK04173.1"/>
    <property type="match status" value="1"/>
</dbReference>
<protein>
    <recommendedName>
        <fullName evidence="8">Glycine--tRNA ligase</fullName>
        <ecNumber evidence="8">6.1.1.14</ecNumber>
    </recommendedName>
    <alternativeName>
        <fullName evidence="8">Glycyl-tRNA synthetase</fullName>
        <shortName evidence="8">GlyRS</shortName>
    </alternativeName>
</protein>
<keyword evidence="4 8" id="KW-0547">Nucleotide-binding</keyword>
<dbReference type="InterPro" id="IPR045864">
    <property type="entry name" value="aa-tRNA-synth_II/BPL/LPL"/>
</dbReference>
<evidence type="ECO:0000256" key="4">
    <source>
        <dbReference type="ARBA" id="ARBA00022741"/>
    </source>
</evidence>
<keyword evidence="2 8" id="KW-0963">Cytoplasm</keyword>
<keyword evidence="6 8" id="KW-0648">Protein biosynthesis</keyword>
<accession>A0A1G1XM56</accession>
<dbReference type="FunFam" id="3.40.50.800:FF:000002">
    <property type="entry name" value="Glycine--tRNA ligase"/>
    <property type="match status" value="1"/>
</dbReference>
<sequence>MEKIVSFCKRRGFIFQSSEIYGGFASCYDYGPLGVEFKNNVKREWWKTMVQQRPDIVGLDASIIMNPRVWEASGHIEGFTDPLVDCKSCKKRFRADHLLEAKGLEPGYLKEKPETFDEIKCPECGGDLTQPRSFNLLMKTHIGPVEDEASVTYLRGETCQGIYTNYENVRESMRLKLPFGIAQIGKAFRNEITPGNFIFRMREFEQMEMQYFIKPDEGKKWFDYWKPLRMKWYQDLGVKKEKLRLREHAKDELAHYAKEAWDIEYDYPFGGFNELAGIHNRGDWDLSRHSKFSGKDLSYFDEETKEKFIPYVIETSDGADRAALVFLLDAYEEIEGGRTTTTDSTKEMEVVLRLDKRLAPIKIAILPLSKKPDLEKVAKDIQAKLWTEFMTAYDVAGSIGRRYRRQDEIGTPYCLTVDFESLEDKKITVRDRDTMKQDRVNIEELRDYFLEKFKM</sequence>
<evidence type="ECO:0000256" key="5">
    <source>
        <dbReference type="ARBA" id="ARBA00022840"/>
    </source>
</evidence>
<dbReference type="GO" id="GO:0006426">
    <property type="term" value="P:glycyl-tRNA aminoacylation"/>
    <property type="evidence" value="ECO:0007669"/>
    <property type="project" value="UniProtKB-UniRule"/>
</dbReference>
<dbReference type="EMBL" id="MHHZ01000022">
    <property type="protein sequence ID" value="OGY41098.1"/>
    <property type="molecule type" value="Genomic_DNA"/>
</dbReference>
<dbReference type="CDD" id="cd00858">
    <property type="entry name" value="GlyRS_anticodon"/>
    <property type="match status" value="1"/>
</dbReference>
<dbReference type="InterPro" id="IPR022961">
    <property type="entry name" value="Gly_tRNA_ligase_bac"/>
</dbReference>
<dbReference type="GO" id="GO:0005737">
    <property type="term" value="C:cytoplasm"/>
    <property type="evidence" value="ECO:0007669"/>
    <property type="project" value="UniProtKB-SubCell"/>
</dbReference>
<dbReference type="AlphaFoldDB" id="A0A1G1XM56"/>
<dbReference type="Proteomes" id="UP000176498">
    <property type="component" value="Unassembled WGS sequence"/>
</dbReference>
<evidence type="ECO:0000256" key="1">
    <source>
        <dbReference type="ARBA" id="ARBA00008226"/>
    </source>
</evidence>
<dbReference type="SUPFAM" id="SSF52954">
    <property type="entry name" value="Class II aaRS ABD-related"/>
    <property type="match status" value="1"/>
</dbReference>
<dbReference type="Pfam" id="PF03129">
    <property type="entry name" value="HGTP_anticodon"/>
    <property type="match status" value="1"/>
</dbReference>
<evidence type="ECO:0000256" key="8">
    <source>
        <dbReference type="HAMAP-Rule" id="MF_00253"/>
    </source>
</evidence>
<dbReference type="GO" id="GO:0004820">
    <property type="term" value="F:glycine-tRNA ligase activity"/>
    <property type="evidence" value="ECO:0007669"/>
    <property type="project" value="UniProtKB-UniRule"/>
</dbReference>
<dbReference type="PRINTS" id="PR01043">
    <property type="entry name" value="TRNASYNTHGLY"/>
</dbReference>
<evidence type="ECO:0000256" key="7">
    <source>
        <dbReference type="ARBA" id="ARBA00023146"/>
    </source>
</evidence>
<comment type="catalytic activity">
    <reaction evidence="8">
        <text>tRNA(Gly) + glycine + ATP = glycyl-tRNA(Gly) + AMP + diphosphate</text>
        <dbReference type="Rhea" id="RHEA:16013"/>
        <dbReference type="Rhea" id="RHEA-COMP:9664"/>
        <dbReference type="Rhea" id="RHEA-COMP:9683"/>
        <dbReference type="ChEBI" id="CHEBI:30616"/>
        <dbReference type="ChEBI" id="CHEBI:33019"/>
        <dbReference type="ChEBI" id="CHEBI:57305"/>
        <dbReference type="ChEBI" id="CHEBI:78442"/>
        <dbReference type="ChEBI" id="CHEBI:78522"/>
        <dbReference type="ChEBI" id="CHEBI:456215"/>
        <dbReference type="EC" id="6.1.1.14"/>
    </reaction>
</comment>
<dbReference type="NCBIfam" id="TIGR00389">
    <property type="entry name" value="glyS_dimeric"/>
    <property type="match status" value="1"/>
</dbReference>
<comment type="similarity">
    <text evidence="1 8">Belongs to the class-II aminoacyl-tRNA synthetase family.</text>
</comment>
<name>A0A1G1XM56_9BACT</name>
<dbReference type="PROSITE" id="PS50862">
    <property type="entry name" value="AA_TRNA_LIGASE_II"/>
    <property type="match status" value="1"/>
</dbReference>
<dbReference type="Pfam" id="PF00587">
    <property type="entry name" value="tRNA-synt_2b"/>
    <property type="match status" value="1"/>
</dbReference>
<keyword evidence="3 8" id="KW-0436">Ligase</keyword>
<dbReference type="InterPro" id="IPR027031">
    <property type="entry name" value="Gly-tRNA_synthase/POLG2"/>
</dbReference>
<dbReference type="GO" id="GO:0005524">
    <property type="term" value="F:ATP binding"/>
    <property type="evidence" value="ECO:0007669"/>
    <property type="project" value="UniProtKB-UniRule"/>
</dbReference>
<evidence type="ECO:0000259" key="9">
    <source>
        <dbReference type="PROSITE" id="PS50862"/>
    </source>
</evidence>
<dbReference type="GO" id="GO:0070062">
    <property type="term" value="C:extracellular exosome"/>
    <property type="evidence" value="ECO:0007669"/>
    <property type="project" value="UniProtKB-ARBA"/>
</dbReference>
<dbReference type="Gene3D" id="3.30.930.10">
    <property type="entry name" value="Bira Bifunctional Protein, Domain 2"/>
    <property type="match status" value="1"/>
</dbReference>
<dbReference type="HAMAP" id="MF_00253_B">
    <property type="entry name" value="Gly_tRNA_synth_B"/>
    <property type="match status" value="1"/>
</dbReference>
<dbReference type="GO" id="GO:1990742">
    <property type="term" value="C:microvesicle"/>
    <property type="evidence" value="ECO:0007669"/>
    <property type="project" value="UniProtKB-ARBA"/>
</dbReference>
<feature type="binding site" evidence="8">
    <location>
        <begin position="318"/>
        <end position="321"/>
    </location>
    <ligand>
        <name>ATP</name>
        <dbReference type="ChEBI" id="CHEBI:30616"/>
    </ligand>
</feature>
<dbReference type="InterPro" id="IPR002314">
    <property type="entry name" value="aa-tRNA-synt_IIb"/>
</dbReference>
<reference evidence="10 11" key="1">
    <citation type="journal article" date="2016" name="Nat. Commun.">
        <title>Thousands of microbial genomes shed light on interconnected biogeochemical processes in an aquifer system.</title>
        <authorList>
            <person name="Anantharaman K."/>
            <person name="Brown C.T."/>
            <person name="Hug L.A."/>
            <person name="Sharon I."/>
            <person name="Castelle C.J."/>
            <person name="Probst A.J."/>
            <person name="Thomas B.C."/>
            <person name="Singh A."/>
            <person name="Wilkins M.J."/>
            <person name="Karaoz U."/>
            <person name="Brodie E.L."/>
            <person name="Williams K.H."/>
            <person name="Hubbard S.S."/>
            <person name="Banfield J.F."/>
        </authorList>
    </citation>
    <scope>NUCLEOTIDE SEQUENCE [LARGE SCALE GENOMIC DNA]</scope>
</reference>
<comment type="caution">
    <text evidence="10">The sequence shown here is derived from an EMBL/GenBank/DDBJ whole genome shotgun (WGS) entry which is preliminary data.</text>
</comment>
<organism evidence="10 11">
    <name type="scientific">Candidatus Buchananbacteria bacterium RBG_13_36_9</name>
    <dbReference type="NCBI Taxonomy" id="1797530"/>
    <lineage>
        <taxon>Bacteria</taxon>
        <taxon>Candidatus Buchananiibacteriota</taxon>
    </lineage>
</organism>
<comment type="subcellular location">
    <subcellularLocation>
        <location evidence="8">Cytoplasm</location>
    </subcellularLocation>
</comment>
<comment type="function">
    <text evidence="8">Catalyzes the attachment of glycine to tRNA(Gly).</text>
</comment>
<evidence type="ECO:0000313" key="10">
    <source>
        <dbReference type="EMBL" id="OGY41098.1"/>
    </source>
</evidence>
<dbReference type="EC" id="6.1.1.14" evidence="8"/>
<proteinExistence type="inferred from homology"/>
<dbReference type="InterPro" id="IPR006195">
    <property type="entry name" value="aa-tRNA-synth_II"/>
</dbReference>
<evidence type="ECO:0000256" key="2">
    <source>
        <dbReference type="ARBA" id="ARBA00022490"/>
    </source>
</evidence>
<dbReference type="SUPFAM" id="SSF55681">
    <property type="entry name" value="Class II aaRS and biotin synthetases"/>
    <property type="match status" value="1"/>
</dbReference>
<keyword evidence="7 8" id="KW-0030">Aminoacyl-tRNA synthetase</keyword>
<dbReference type="InterPro" id="IPR033731">
    <property type="entry name" value="GlyRS-like_core"/>
</dbReference>
<keyword evidence="5 8" id="KW-0067">ATP-binding</keyword>